<accession>A0ACB9Z8Y2</accession>
<dbReference type="Proteomes" id="UP001497700">
    <property type="component" value="Unassembled WGS sequence"/>
</dbReference>
<keyword evidence="2" id="KW-1185">Reference proteome</keyword>
<evidence type="ECO:0000313" key="1">
    <source>
        <dbReference type="EMBL" id="KAI4867782.1"/>
    </source>
</evidence>
<comment type="caution">
    <text evidence="1">The sequence shown here is derived from an EMBL/GenBank/DDBJ whole genome shotgun (WGS) entry which is preliminary data.</text>
</comment>
<organism evidence="1 2">
    <name type="scientific">Hypoxylon rubiginosum</name>
    <dbReference type="NCBI Taxonomy" id="110542"/>
    <lineage>
        <taxon>Eukaryota</taxon>
        <taxon>Fungi</taxon>
        <taxon>Dikarya</taxon>
        <taxon>Ascomycota</taxon>
        <taxon>Pezizomycotina</taxon>
        <taxon>Sordariomycetes</taxon>
        <taxon>Xylariomycetidae</taxon>
        <taxon>Xylariales</taxon>
        <taxon>Hypoxylaceae</taxon>
        <taxon>Hypoxylon</taxon>
    </lineage>
</organism>
<reference evidence="1 2" key="1">
    <citation type="journal article" date="2022" name="New Phytol.">
        <title>Ecological generalism drives hyperdiversity of secondary metabolite gene clusters in xylarialean endophytes.</title>
        <authorList>
            <person name="Franco M.E.E."/>
            <person name="Wisecaver J.H."/>
            <person name="Arnold A.E."/>
            <person name="Ju Y.M."/>
            <person name="Slot J.C."/>
            <person name="Ahrendt S."/>
            <person name="Moore L.P."/>
            <person name="Eastman K.E."/>
            <person name="Scott K."/>
            <person name="Konkel Z."/>
            <person name="Mondo S.J."/>
            <person name="Kuo A."/>
            <person name="Hayes R.D."/>
            <person name="Haridas S."/>
            <person name="Andreopoulos B."/>
            <person name="Riley R."/>
            <person name="LaButti K."/>
            <person name="Pangilinan J."/>
            <person name="Lipzen A."/>
            <person name="Amirebrahimi M."/>
            <person name="Yan J."/>
            <person name="Adam C."/>
            <person name="Keymanesh K."/>
            <person name="Ng V."/>
            <person name="Louie K."/>
            <person name="Northen T."/>
            <person name="Drula E."/>
            <person name="Henrissat B."/>
            <person name="Hsieh H.M."/>
            <person name="Youens-Clark K."/>
            <person name="Lutzoni F."/>
            <person name="Miadlikowska J."/>
            <person name="Eastwood D.C."/>
            <person name="Hamelin R.C."/>
            <person name="Grigoriev I.V."/>
            <person name="U'Ren J.M."/>
        </authorList>
    </citation>
    <scope>NUCLEOTIDE SEQUENCE [LARGE SCALE GENOMIC DNA]</scope>
    <source>
        <strain evidence="1 2">CBS 119005</strain>
    </source>
</reference>
<protein>
    <submittedName>
        <fullName evidence="1">Membrane-associated proteins in eicosanoid and glutathione metabolism</fullName>
    </submittedName>
</protein>
<proteinExistence type="predicted"/>
<gene>
    <name evidence="1" type="ORF">F4820DRAFT_456815</name>
</gene>
<dbReference type="EMBL" id="MU393444">
    <property type="protein sequence ID" value="KAI4867782.1"/>
    <property type="molecule type" value="Genomic_DNA"/>
</dbReference>
<evidence type="ECO:0000313" key="2">
    <source>
        <dbReference type="Proteomes" id="UP001497700"/>
    </source>
</evidence>
<name>A0ACB9Z8Y2_9PEZI</name>
<sequence length="150" mass="15954">MPSYAIEVPSEYGYVLVVAVSSLLVNTFHFALTVKARQASGLKYPIAYASQEQAEKDPKAYAFNCAQRAHANYTENLTPFLGALLVSGLRYPTASAALGAGWVFARVWYAAGYASSGPKGRLAGSYLGVIPDTILKVMAVIASVKMLPSA</sequence>